<evidence type="ECO:0000256" key="1">
    <source>
        <dbReference type="ARBA" id="ARBA00001231"/>
    </source>
</evidence>
<dbReference type="PANTHER" id="PTHR21040:SF13">
    <property type="entry name" value="BETA-N-ACETYLHEXOSAMINIDASE"/>
    <property type="match status" value="1"/>
</dbReference>
<proteinExistence type="inferred from homology"/>
<organism evidence="7 8">
    <name type="scientific">Pyrocoelia pectoralis</name>
    <dbReference type="NCBI Taxonomy" id="417401"/>
    <lineage>
        <taxon>Eukaryota</taxon>
        <taxon>Metazoa</taxon>
        <taxon>Ecdysozoa</taxon>
        <taxon>Arthropoda</taxon>
        <taxon>Hexapoda</taxon>
        <taxon>Insecta</taxon>
        <taxon>Pterygota</taxon>
        <taxon>Neoptera</taxon>
        <taxon>Endopterygota</taxon>
        <taxon>Coleoptera</taxon>
        <taxon>Polyphaga</taxon>
        <taxon>Elateriformia</taxon>
        <taxon>Elateroidea</taxon>
        <taxon>Lampyridae</taxon>
        <taxon>Lampyrinae</taxon>
        <taxon>Pyrocoelia</taxon>
    </lineage>
</organism>
<evidence type="ECO:0000313" key="8">
    <source>
        <dbReference type="Proteomes" id="UP001329430"/>
    </source>
</evidence>
<accession>A0AAN7ZP15</accession>
<evidence type="ECO:0000256" key="3">
    <source>
        <dbReference type="ARBA" id="ARBA00012663"/>
    </source>
</evidence>
<keyword evidence="5" id="KW-0472">Membrane</keyword>
<dbReference type="PANTHER" id="PTHR21040">
    <property type="entry name" value="BCDNA.GH04120"/>
    <property type="match status" value="1"/>
</dbReference>
<dbReference type="GO" id="GO:0004563">
    <property type="term" value="F:beta-N-acetylhexosaminidase activity"/>
    <property type="evidence" value="ECO:0007669"/>
    <property type="project" value="UniProtKB-EC"/>
</dbReference>
<keyword evidence="8" id="KW-1185">Reference proteome</keyword>
<dbReference type="InterPro" id="IPR015883">
    <property type="entry name" value="Glyco_hydro_20_cat"/>
</dbReference>
<dbReference type="AlphaFoldDB" id="A0AAN7ZP15"/>
<dbReference type="Gene3D" id="3.20.20.80">
    <property type="entry name" value="Glycosidases"/>
    <property type="match status" value="1"/>
</dbReference>
<dbReference type="EMBL" id="JAVRBK010000004">
    <property type="protein sequence ID" value="KAK5644631.1"/>
    <property type="molecule type" value="Genomic_DNA"/>
</dbReference>
<keyword evidence="5" id="KW-1133">Transmembrane helix</keyword>
<comment type="similarity">
    <text evidence="2">Belongs to the glycosyl hydrolase 20 family.</text>
</comment>
<evidence type="ECO:0000259" key="6">
    <source>
        <dbReference type="Pfam" id="PF00728"/>
    </source>
</evidence>
<evidence type="ECO:0000256" key="5">
    <source>
        <dbReference type="SAM" id="Phobius"/>
    </source>
</evidence>
<dbReference type="CDD" id="cd06565">
    <property type="entry name" value="GH20_GcnA-like"/>
    <property type="match status" value="1"/>
</dbReference>
<keyword evidence="5" id="KW-0812">Transmembrane</keyword>
<name>A0AAN7ZP15_9COLE</name>
<keyword evidence="4" id="KW-0378">Hydrolase</keyword>
<dbReference type="InterPro" id="IPR017853">
    <property type="entry name" value="GH"/>
</dbReference>
<dbReference type="GO" id="GO:0005975">
    <property type="term" value="P:carbohydrate metabolic process"/>
    <property type="evidence" value="ECO:0007669"/>
    <property type="project" value="InterPro"/>
</dbReference>
<protein>
    <recommendedName>
        <fullName evidence="3">beta-N-acetylhexosaminidase</fullName>
        <ecNumber evidence="3">3.2.1.52</ecNumber>
    </recommendedName>
</protein>
<gene>
    <name evidence="7" type="ORF">RI129_005931</name>
</gene>
<feature type="transmembrane region" description="Helical" evidence="5">
    <location>
        <begin position="17"/>
        <end position="35"/>
    </location>
</feature>
<evidence type="ECO:0000256" key="4">
    <source>
        <dbReference type="ARBA" id="ARBA00022801"/>
    </source>
</evidence>
<sequence>MNYFKKHLTFNRKWRKIIYVVFFVTFVILTIFYCFPFQKRNQFKFGKLTEYIPFQRNVHFELAEKIVHLDLKGAPPKVAYFNTLFPFLSKLGVTGLLIEYEDMFPYAGTRSIKIPACNAYSMEDISTIRRLAKENNLNVIPLVQVFGHMEFVLKLEDFAEFREVRRYPQMICPTHQTTPEIVIEMIDEIVKAHPNIDRLHIGADEVMYLGECDRCKDYIRAHNINTNDLFLLYITTIITKIRQKYPSLRILMWDDHFRSMKIDELRKSQIGGIVEPVVWNYRKDVEQWLGMWEKYEEIFPKVWIASAFKGATGPKQVIPDVSHHVENHKSWLRVLNKYKDGSIRFKGIILTGWQRYDHFAVLCELLPVGIPSLVMCLQSLQIDNSANAMKLLNCDGDAYDFQNCRFPGSNVYDAIMKYQQLTIDLEIFAGSDRVVGWMDNYNIRNNYSNTYFIEQASLTLDSLQGSLLNIKTIIYESMSTVYDNFTINEWFNVYVKPISSKIESYMLAKSKLLNIEYWSKKSLIDDNEL</sequence>
<comment type="caution">
    <text evidence="7">The sequence shown here is derived from an EMBL/GenBank/DDBJ whole genome shotgun (WGS) entry which is preliminary data.</text>
</comment>
<reference evidence="7 8" key="1">
    <citation type="journal article" date="2024" name="Insects">
        <title>An Improved Chromosome-Level Genome Assembly of the Firefly Pyrocoelia pectoralis.</title>
        <authorList>
            <person name="Fu X."/>
            <person name="Meyer-Rochow V.B."/>
            <person name="Ballantyne L."/>
            <person name="Zhu X."/>
        </authorList>
    </citation>
    <scope>NUCLEOTIDE SEQUENCE [LARGE SCALE GENOMIC DNA]</scope>
    <source>
        <strain evidence="7">XCY_ONT2</strain>
    </source>
</reference>
<feature type="domain" description="Glycoside hydrolase family 20 catalytic" evidence="6">
    <location>
        <begin position="116"/>
        <end position="261"/>
    </location>
</feature>
<dbReference type="Proteomes" id="UP001329430">
    <property type="component" value="Chromosome 4"/>
</dbReference>
<evidence type="ECO:0000313" key="7">
    <source>
        <dbReference type="EMBL" id="KAK5644631.1"/>
    </source>
</evidence>
<evidence type="ECO:0000256" key="2">
    <source>
        <dbReference type="ARBA" id="ARBA00006285"/>
    </source>
</evidence>
<comment type="catalytic activity">
    <reaction evidence="1">
        <text>Hydrolysis of terminal non-reducing N-acetyl-D-hexosamine residues in N-acetyl-beta-D-hexosaminides.</text>
        <dbReference type="EC" id="3.2.1.52"/>
    </reaction>
</comment>
<dbReference type="InterPro" id="IPR038901">
    <property type="entry name" value="HEXDC-like"/>
</dbReference>
<dbReference type="EC" id="3.2.1.52" evidence="3"/>
<dbReference type="Pfam" id="PF00728">
    <property type="entry name" value="Glyco_hydro_20"/>
    <property type="match status" value="1"/>
</dbReference>
<dbReference type="SUPFAM" id="SSF51445">
    <property type="entry name" value="(Trans)glycosidases"/>
    <property type="match status" value="1"/>
</dbReference>